<comment type="caution">
    <text evidence="1">The sequence shown here is derived from an EMBL/GenBank/DDBJ whole genome shotgun (WGS) entry which is preliminary data.</text>
</comment>
<dbReference type="AlphaFoldDB" id="A0A9W4UCY9"/>
<proteinExistence type="predicted"/>
<reference evidence="1" key="1">
    <citation type="submission" date="2023-01" db="EMBL/GenBank/DDBJ databases">
        <authorList>
            <person name="Van Ghelder C."/>
            <person name="Rancurel C."/>
        </authorList>
    </citation>
    <scope>NUCLEOTIDE SEQUENCE</scope>
    <source>
        <strain evidence="1">CNCM I-4278</strain>
    </source>
</reference>
<keyword evidence="2" id="KW-1185">Reference proteome</keyword>
<gene>
    <name evidence="1" type="ORF">PDIGIT_LOCUS6125</name>
</gene>
<evidence type="ECO:0000313" key="1">
    <source>
        <dbReference type="EMBL" id="CAI6333089.1"/>
    </source>
</evidence>
<dbReference type="Proteomes" id="UP001152607">
    <property type="component" value="Unassembled WGS sequence"/>
</dbReference>
<accession>A0A9W4UCY9</accession>
<evidence type="ECO:0000313" key="2">
    <source>
        <dbReference type="Proteomes" id="UP001152607"/>
    </source>
</evidence>
<protein>
    <submittedName>
        <fullName evidence="1">Uncharacterized protein</fullName>
    </submittedName>
</protein>
<sequence>MSLAPYLLSKVSVSRKKNHTDQYSTCVLLGWTKPANITCVQFSSLPQQEQYNSM</sequence>
<name>A0A9W4UCY9_9PLEO</name>
<organism evidence="1 2">
    <name type="scientific">Periconia digitata</name>
    <dbReference type="NCBI Taxonomy" id="1303443"/>
    <lineage>
        <taxon>Eukaryota</taxon>
        <taxon>Fungi</taxon>
        <taxon>Dikarya</taxon>
        <taxon>Ascomycota</taxon>
        <taxon>Pezizomycotina</taxon>
        <taxon>Dothideomycetes</taxon>
        <taxon>Pleosporomycetidae</taxon>
        <taxon>Pleosporales</taxon>
        <taxon>Massarineae</taxon>
        <taxon>Periconiaceae</taxon>
        <taxon>Periconia</taxon>
    </lineage>
</organism>
<dbReference type="EMBL" id="CAOQHR010000004">
    <property type="protein sequence ID" value="CAI6333089.1"/>
    <property type="molecule type" value="Genomic_DNA"/>
</dbReference>